<dbReference type="InterPro" id="IPR000210">
    <property type="entry name" value="BTB/POZ_dom"/>
</dbReference>
<dbReference type="InterPro" id="IPR011333">
    <property type="entry name" value="SKP1/BTB/POZ_sf"/>
</dbReference>
<dbReference type="OrthoDB" id="3217871at2759"/>
<keyword evidence="3" id="KW-1185">Reference proteome</keyword>
<name>A0A166ABZ3_9AGAM</name>
<reference evidence="2 3" key="1">
    <citation type="journal article" date="2016" name="Mol. Biol. Evol.">
        <title>Comparative Genomics of Early-Diverging Mushroom-Forming Fungi Provides Insights into the Origins of Lignocellulose Decay Capabilities.</title>
        <authorList>
            <person name="Nagy L.G."/>
            <person name="Riley R."/>
            <person name="Tritt A."/>
            <person name="Adam C."/>
            <person name="Daum C."/>
            <person name="Floudas D."/>
            <person name="Sun H."/>
            <person name="Yadav J.S."/>
            <person name="Pangilinan J."/>
            <person name="Larsson K.H."/>
            <person name="Matsuura K."/>
            <person name="Barry K."/>
            <person name="Labutti K."/>
            <person name="Kuo R."/>
            <person name="Ohm R.A."/>
            <person name="Bhattacharya S.S."/>
            <person name="Shirouzu T."/>
            <person name="Yoshinaga Y."/>
            <person name="Martin F.M."/>
            <person name="Grigoriev I.V."/>
            <person name="Hibbett D.S."/>
        </authorList>
    </citation>
    <scope>NUCLEOTIDE SEQUENCE [LARGE SCALE GENOMIC DNA]</scope>
    <source>
        <strain evidence="2 3">CBS 109695</strain>
    </source>
</reference>
<dbReference type="AlphaFoldDB" id="A0A166ABZ3"/>
<dbReference type="CDD" id="cd18186">
    <property type="entry name" value="BTB_POZ_ZBTB_KLHL-like"/>
    <property type="match status" value="1"/>
</dbReference>
<evidence type="ECO:0000313" key="3">
    <source>
        <dbReference type="Proteomes" id="UP000076532"/>
    </source>
</evidence>
<dbReference type="SUPFAM" id="SSF54695">
    <property type="entry name" value="POZ domain"/>
    <property type="match status" value="1"/>
</dbReference>
<evidence type="ECO:0000313" key="2">
    <source>
        <dbReference type="EMBL" id="KZP11456.1"/>
    </source>
</evidence>
<gene>
    <name evidence="2" type="ORF">FIBSPDRAFT_837622</name>
</gene>
<dbReference type="Gene3D" id="3.30.710.10">
    <property type="entry name" value="Potassium Channel Kv1.1, Chain A"/>
    <property type="match status" value="1"/>
</dbReference>
<organism evidence="2 3">
    <name type="scientific">Athelia psychrophila</name>
    <dbReference type="NCBI Taxonomy" id="1759441"/>
    <lineage>
        <taxon>Eukaryota</taxon>
        <taxon>Fungi</taxon>
        <taxon>Dikarya</taxon>
        <taxon>Basidiomycota</taxon>
        <taxon>Agaricomycotina</taxon>
        <taxon>Agaricomycetes</taxon>
        <taxon>Agaricomycetidae</taxon>
        <taxon>Atheliales</taxon>
        <taxon>Atheliaceae</taxon>
        <taxon>Athelia</taxon>
    </lineage>
</organism>
<proteinExistence type="predicted"/>
<sequence length="335" mass="37628">MSGAEESGNKPKLTEEGPHLAPIIPHSEFWFKDGSVVLQAENTQFKVHQSILSANSVVFSDMFLAPQPAGEPLVEGCPIVHLSDTSADVTIMLQAICQRRHVANGSTLPISVVAAFLRLGNKYDIEVLRIDALKRIFYEIPSDLDKAAERTGWSTIYRDDDFTTLEMLNLAREQNLLSTLPILRYRCCRLTQFIKTDLFKTRLDPQEAIICATTSSTLIRLQGETTFSWMTFPPSKYDGCQASAGCSAARIKLAIKTFFPVALIALHIWQTGWERGMCKVCIDVASVEHENGRRRFWEALPGIFGLPGWEELNKERDPQIRLQGAQKFPQVDEQI</sequence>
<evidence type="ECO:0000259" key="1">
    <source>
        <dbReference type="PROSITE" id="PS50097"/>
    </source>
</evidence>
<dbReference type="SMART" id="SM00225">
    <property type="entry name" value="BTB"/>
    <property type="match status" value="1"/>
</dbReference>
<dbReference type="EMBL" id="KV417663">
    <property type="protein sequence ID" value="KZP11456.1"/>
    <property type="molecule type" value="Genomic_DNA"/>
</dbReference>
<feature type="domain" description="BTB" evidence="1">
    <location>
        <begin position="34"/>
        <end position="63"/>
    </location>
</feature>
<accession>A0A166ABZ3</accession>
<dbReference type="PROSITE" id="PS50097">
    <property type="entry name" value="BTB"/>
    <property type="match status" value="1"/>
</dbReference>
<protein>
    <recommendedName>
        <fullName evidence="1">BTB domain-containing protein</fullName>
    </recommendedName>
</protein>
<dbReference type="Pfam" id="PF00651">
    <property type="entry name" value="BTB"/>
    <property type="match status" value="1"/>
</dbReference>
<dbReference type="Proteomes" id="UP000076532">
    <property type="component" value="Unassembled WGS sequence"/>
</dbReference>